<keyword evidence="6" id="KW-1185">Reference proteome</keyword>
<dbReference type="PANTHER" id="PTHR43668">
    <property type="entry name" value="ALLANTOINASE"/>
    <property type="match status" value="1"/>
</dbReference>
<dbReference type="GO" id="GO:0005737">
    <property type="term" value="C:cytoplasm"/>
    <property type="evidence" value="ECO:0007669"/>
    <property type="project" value="TreeGrafter"/>
</dbReference>
<dbReference type="NCBIfam" id="TIGR00857">
    <property type="entry name" value="pyrC_multi"/>
    <property type="match status" value="1"/>
</dbReference>
<dbReference type="GO" id="GO:0006145">
    <property type="term" value="P:purine nucleobase catabolic process"/>
    <property type="evidence" value="ECO:0007669"/>
    <property type="project" value="TreeGrafter"/>
</dbReference>
<dbReference type="FunFam" id="3.20.20.140:FF:000174">
    <property type="entry name" value="Dihydropyrimidinase-related protein 2"/>
    <property type="match status" value="1"/>
</dbReference>
<dbReference type="GO" id="GO:0004038">
    <property type="term" value="F:allantoinase activity"/>
    <property type="evidence" value="ECO:0007669"/>
    <property type="project" value="TreeGrafter"/>
</dbReference>
<comment type="similarity">
    <text evidence="1">Belongs to the metallo-dependent hydrolases superfamily. Hydantoinase/dihydropyrimidinase family.</text>
</comment>
<gene>
    <name evidence="5" type="ORF">EA462_14460</name>
</gene>
<dbReference type="Gene3D" id="2.30.40.10">
    <property type="entry name" value="Urease, subunit C, domain 1"/>
    <property type="match status" value="1"/>
</dbReference>
<dbReference type="AlphaFoldDB" id="A0A3N6M5M6"/>
<keyword evidence="2" id="KW-0378">Hydrolase</keyword>
<evidence type="ECO:0000256" key="3">
    <source>
        <dbReference type="ARBA" id="ARBA00022975"/>
    </source>
</evidence>
<dbReference type="EMBL" id="REFY01000005">
    <property type="protein sequence ID" value="RQG88049.1"/>
    <property type="molecule type" value="Genomic_DNA"/>
</dbReference>
<feature type="domain" description="Amidohydrolase-related" evidence="4">
    <location>
        <begin position="53"/>
        <end position="426"/>
    </location>
</feature>
<organism evidence="5 6">
    <name type="scientific">Natrarchaeobius halalkaliphilus</name>
    <dbReference type="NCBI Taxonomy" id="1679091"/>
    <lineage>
        <taxon>Archaea</taxon>
        <taxon>Methanobacteriati</taxon>
        <taxon>Methanobacteriota</taxon>
        <taxon>Stenosarchaea group</taxon>
        <taxon>Halobacteria</taxon>
        <taxon>Halobacteriales</taxon>
        <taxon>Natrialbaceae</taxon>
        <taxon>Natrarchaeobius</taxon>
    </lineage>
</organism>
<dbReference type="Gene3D" id="3.20.20.140">
    <property type="entry name" value="Metal-dependent hydrolases"/>
    <property type="match status" value="1"/>
</dbReference>
<dbReference type="RefSeq" id="WP_124179245.1">
    <property type="nucleotide sequence ID" value="NZ_REFY01000005.1"/>
</dbReference>
<protein>
    <recommendedName>
        <fullName evidence="4">Amidohydrolase-related domain-containing protein</fullName>
    </recommendedName>
</protein>
<evidence type="ECO:0000256" key="1">
    <source>
        <dbReference type="ARBA" id="ARBA00008829"/>
    </source>
</evidence>
<keyword evidence="3" id="KW-0665">Pyrimidine biosynthesis</keyword>
<sequence length="446" mass="48073">MSDVDTQFSGGRVYHAGELMDLTVGVTDGTVTHLARPGTALNATEQIELDGEWILPGFVDGHIHLREPGYVEKEGIETGTAAAAAGGVTTIVEMPNTTPPVLDVDRLEEKAARFARDSHVDHAFFGAITEENVGTGNIEALAEAGITAFKTFMATSFGPLLMDDKGVLYRAFEEVSDTGLPLYIHAEDEEYLDEFTTRCKDQDGMDAFFDSRPPIAETTAVSDVLDMVEATGAETVIAHVTTAEALSRIRDGRADGLPVHAEVTPYHLTFDRSDVAAIGTAAIGTPPARDSQNFEGLWTHLRNGDVQLLGSDHAPHRLEERDQPPLEVPPGMPQLETAVPAMLEAIDRGRLSVEKLVELYAESPARLHGLYPRKGTIRPGADADLVVVDPDREWEVDATRFESAADYSPFDGMTLTGMATAVYQRGTMIAKGGETVSEPGDGIRLS</sequence>
<comment type="caution">
    <text evidence="5">The sequence shown here is derived from an EMBL/GenBank/DDBJ whole genome shotgun (WGS) entry which is preliminary data.</text>
</comment>
<dbReference type="GO" id="GO:0006221">
    <property type="term" value="P:pyrimidine nucleotide biosynthetic process"/>
    <property type="evidence" value="ECO:0007669"/>
    <property type="project" value="UniProtKB-KW"/>
</dbReference>
<dbReference type="OrthoDB" id="8791at2157"/>
<dbReference type="InterPro" id="IPR050138">
    <property type="entry name" value="DHOase/Allantoinase_Hydrolase"/>
</dbReference>
<reference evidence="5 6" key="1">
    <citation type="submission" date="2018-10" db="EMBL/GenBank/DDBJ databases">
        <title>Natrarchaeobius chitinivorans gen. nov., sp. nov., and Natrarchaeobius haloalkaliphilus sp. nov., alkaliphilic, chitin-utilizing haloarchaea from hypersaline alkaline lakes.</title>
        <authorList>
            <person name="Sorokin D.Y."/>
            <person name="Elcheninov A.G."/>
            <person name="Kostrikina N.A."/>
            <person name="Bale N.J."/>
            <person name="Sinninghe Damste J.S."/>
            <person name="Khijniak T.V."/>
            <person name="Kublanov I.V."/>
            <person name="Toshchakov S.V."/>
        </authorList>
    </citation>
    <scope>NUCLEOTIDE SEQUENCE [LARGE SCALE GENOMIC DNA]</scope>
    <source>
        <strain evidence="5 6">AArcht-Sl</strain>
    </source>
</reference>
<proteinExistence type="inferred from homology"/>
<dbReference type="PANTHER" id="PTHR43668:SF2">
    <property type="entry name" value="ALLANTOINASE"/>
    <property type="match status" value="1"/>
</dbReference>
<evidence type="ECO:0000256" key="2">
    <source>
        <dbReference type="ARBA" id="ARBA00022801"/>
    </source>
</evidence>
<accession>A0A3N6M5M6</accession>
<evidence type="ECO:0000313" key="5">
    <source>
        <dbReference type="EMBL" id="RQG88049.1"/>
    </source>
</evidence>
<evidence type="ECO:0000313" key="6">
    <source>
        <dbReference type="Proteomes" id="UP000273828"/>
    </source>
</evidence>
<evidence type="ECO:0000259" key="4">
    <source>
        <dbReference type="Pfam" id="PF01979"/>
    </source>
</evidence>
<name>A0A3N6M5M6_9EURY</name>
<dbReference type="SUPFAM" id="SSF51556">
    <property type="entry name" value="Metallo-dependent hydrolases"/>
    <property type="match status" value="1"/>
</dbReference>
<dbReference type="Proteomes" id="UP000273828">
    <property type="component" value="Unassembled WGS sequence"/>
</dbReference>
<dbReference type="InterPro" id="IPR011059">
    <property type="entry name" value="Metal-dep_hydrolase_composite"/>
</dbReference>
<dbReference type="InterPro" id="IPR006680">
    <property type="entry name" value="Amidohydro-rel"/>
</dbReference>
<dbReference type="InterPro" id="IPR032466">
    <property type="entry name" value="Metal_Hydrolase"/>
</dbReference>
<dbReference type="SUPFAM" id="SSF51338">
    <property type="entry name" value="Composite domain of metallo-dependent hydrolases"/>
    <property type="match status" value="1"/>
</dbReference>
<dbReference type="Pfam" id="PF01979">
    <property type="entry name" value="Amidohydro_1"/>
    <property type="match status" value="1"/>
</dbReference>